<dbReference type="InterPro" id="IPR034197">
    <property type="entry name" value="Peptidases_S8_3"/>
</dbReference>
<dbReference type="InterPro" id="IPR036852">
    <property type="entry name" value="Peptidase_S8/S53_dom_sf"/>
</dbReference>
<evidence type="ECO:0000259" key="10">
    <source>
        <dbReference type="Pfam" id="PF17766"/>
    </source>
</evidence>
<feature type="active site" description="Charge relay system" evidence="6 7">
    <location>
        <position position="214"/>
    </location>
</feature>
<comment type="similarity">
    <text evidence="1 7">Belongs to the peptidase S8 family.</text>
</comment>
<dbReference type="GO" id="GO:0006508">
    <property type="term" value="P:proteolysis"/>
    <property type="evidence" value="ECO:0007669"/>
    <property type="project" value="UniProtKB-KW"/>
</dbReference>
<dbReference type="InterPro" id="IPR045051">
    <property type="entry name" value="SBT"/>
</dbReference>
<feature type="compositionally biased region" description="Gly residues" evidence="8">
    <location>
        <begin position="175"/>
        <end position="195"/>
    </location>
</feature>
<feature type="region of interest" description="Disordered" evidence="8">
    <location>
        <begin position="175"/>
        <end position="203"/>
    </location>
</feature>
<evidence type="ECO:0000256" key="3">
    <source>
        <dbReference type="ARBA" id="ARBA00022729"/>
    </source>
</evidence>
<dbReference type="InterPro" id="IPR041469">
    <property type="entry name" value="Subtilisin-like_FN3"/>
</dbReference>
<protein>
    <recommendedName>
        <fullName evidence="12">Subtilisin-like protease</fullName>
    </recommendedName>
</protein>
<dbReference type="InterPro" id="IPR015500">
    <property type="entry name" value="Peptidase_S8_subtilisin-rel"/>
</dbReference>
<sequence length="719" mass="75119">MAMPSLASLGHTITEKLTRDNFLVWKVQVLPHVRAAAMMGYLDGSIKEPAAVIVTEKETNGKKETTEMPNPEHAIWNLGYSRSTGKPLEEDDIVSHILEGLMHEPDYNGFVTSISTRAATDRPIGLSELFSLLLSAEARITAQHAAFSAHHSANLAAKGGRGGYAGGRGGQGGGRGGYGGGNYPDNSGNGGGGGAPRQQNASNGATDVVIGVIDTGVYREDRASFAADPSLPPPPSKFRGGCVSGPSFNGSALCNNKLVGAKFFHSGLEAARGRALSEDLESPLDTNGHGIHTASTAAGSAVADAAFFDYARGNAVGMAPGARIAVYKACWEEGCASSDILAAFDEAIADGVDVISVSLGAVGNAPEFYDDTTAVGAFRAVSRGIVVSASAGNSGPGDSTACNIAPWFLTVGASTLNRQFPADVVLGNGETFTGTSLYAGEPLAASKIPLVYGGDVGSNVCEEGKLNATMRRQLTHGAQRLHETGAVQHHIGTSMSCPHVSGIAALLRQKRPEWSPATIKSALMTTAYNVDNVGAVIGDMSIGDASTPFARGAGHIHPNRAVNPGLVYDAGAEEYITFLCALGYTAEQIAVFDSSTNCSTHAGSSVGDHNYPAFSVVFTTNKLAVVRQRRVVRNVGGAARATYRAKVTAPDGVRVTVIPRTLRFTATQKTREYVVTFAQRIFGSVTKNHTFGSIEWSDRKHSVMSPIAITWPTSQVADM</sequence>
<dbReference type="InterPro" id="IPR023828">
    <property type="entry name" value="Peptidase_S8_Ser-AS"/>
</dbReference>
<evidence type="ECO:0000256" key="7">
    <source>
        <dbReference type="PROSITE-ProRule" id="PRU01240"/>
    </source>
</evidence>
<evidence type="ECO:0000256" key="2">
    <source>
        <dbReference type="ARBA" id="ARBA00022670"/>
    </source>
</evidence>
<dbReference type="PRINTS" id="PR00723">
    <property type="entry name" value="SUBTILISIN"/>
</dbReference>
<dbReference type="Pfam" id="PF17766">
    <property type="entry name" value="fn3_6"/>
    <property type="match status" value="1"/>
</dbReference>
<evidence type="ECO:0008006" key="12">
    <source>
        <dbReference type="Google" id="ProtNLM"/>
    </source>
</evidence>
<evidence type="ECO:0000256" key="4">
    <source>
        <dbReference type="ARBA" id="ARBA00022801"/>
    </source>
</evidence>
<accession>M8CC37</accession>
<evidence type="ECO:0000256" key="5">
    <source>
        <dbReference type="ARBA" id="ARBA00022825"/>
    </source>
</evidence>
<organism evidence="11">
    <name type="scientific">Aegilops tauschii</name>
    <name type="common">Tausch's goatgrass</name>
    <name type="synonym">Aegilops squarrosa</name>
    <dbReference type="NCBI Taxonomy" id="37682"/>
    <lineage>
        <taxon>Eukaryota</taxon>
        <taxon>Viridiplantae</taxon>
        <taxon>Streptophyta</taxon>
        <taxon>Embryophyta</taxon>
        <taxon>Tracheophyta</taxon>
        <taxon>Spermatophyta</taxon>
        <taxon>Magnoliopsida</taxon>
        <taxon>Liliopsida</taxon>
        <taxon>Poales</taxon>
        <taxon>Poaceae</taxon>
        <taxon>BOP clade</taxon>
        <taxon>Pooideae</taxon>
        <taxon>Triticodae</taxon>
        <taxon>Triticeae</taxon>
        <taxon>Triticinae</taxon>
        <taxon>Aegilops</taxon>
    </lineage>
</organism>
<feature type="active site" description="Charge relay system" evidence="6 7">
    <location>
        <position position="289"/>
    </location>
</feature>
<keyword evidence="5 7" id="KW-0720">Serine protease</keyword>
<proteinExistence type="inferred from homology"/>
<dbReference type="Gene3D" id="2.60.40.2310">
    <property type="match status" value="1"/>
</dbReference>
<dbReference type="Pfam" id="PF00082">
    <property type="entry name" value="Peptidase_S8"/>
    <property type="match status" value="1"/>
</dbReference>
<keyword evidence="4 7" id="KW-0378">Hydrolase</keyword>
<dbReference type="PANTHER" id="PTHR10795">
    <property type="entry name" value="PROPROTEIN CONVERTASE SUBTILISIN/KEXIN"/>
    <property type="match status" value="1"/>
</dbReference>
<evidence type="ECO:0000313" key="11">
    <source>
        <dbReference type="EnsemblPlants" id="EMT24677"/>
    </source>
</evidence>
<dbReference type="PROSITE" id="PS51892">
    <property type="entry name" value="SUBTILASE"/>
    <property type="match status" value="1"/>
</dbReference>
<evidence type="ECO:0000259" key="9">
    <source>
        <dbReference type="Pfam" id="PF00082"/>
    </source>
</evidence>
<dbReference type="EnsemblPlants" id="EMT24677">
    <property type="protein sequence ID" value="EMT24677"/>
    <property type="gene ID" value="F775_42866"/>
</dbReference>
<feature type="domain" description="Subtilisin-like protease fibronectin type-III" evidence="10">
    <location>
        <begin position="608"/>
        <end position="709"/>
    </location>
</feature>
<dbReference type="AlphaFoldDB" id="M8CC37"/>
<feature type="active site" description="Charge relay system" evidence="6 7">
    <location>
        <position position="494"/>
    </location>
</feature>
<dbReference type="GO" id="GO:0004252">
    <property type="term" value="F:serine-type endopeptidase activity"/>
    <property type="evidence" value="ECO:0007669"/>
    <property type="project" value="UniProtKB-UniRule"/>
</dbReference>
<dbReference type="Gene3D" id="3.50.30.30">
    <property type="match status" value="1"/>
</dbReference>
<dbReference type="PROSITE" id="PS00138">
    <property type="entry name" value="SUBTILASE_SER"/>
    <property type="match status" value="1"/>
</dbReference>
<feature type="domain" description="Peptidase S8/S53" evidence="9">
    <location>
        <begin position="207"/>
        <end position="531"/>
    </location>
</feature>
<reference evidence="11" key="1">
    <citation type="submission" date="2015-06" db="UniProtKB">
        <authorList>
            <consortium name="EnsemblPlants"/>
        </authorList>
    </citation>
    <scope>IDENTIFICATION</scope>
</reference>
<keyword evidence="2 7" id="KW-0645">Protease</keyword>
<evidence type="ECO:0000256" key="6">
    <source>
        <dbReference type="PIRSR" id="PIRSR615500-1"/>
    </source>
</evidence>
<name>M8CC37_AEGTA</name>
<evidence type="ECO:0000256" key="8">
    <source>
        <dbReference type="SAM" id="MobiDB-lite"/>
    </source>
</evidence>
<dbReference type="InterPro" id="IPR000209">
    <property type="entry name" value="Peptidase_S8/S53_dom"/>
</dbReference>
<dbReference type="CDD" id="cd04852">
    <property type="entry name" value="Peptidases_S8_3"/>
    <property type="match status" value="1"/>
</dbReference>
<keyword evidence="3" id="KW-0732">Signal</keyword>
<evidence type="ECO:0000256" key="1">
    <source>
        <dbReference type="ARBA" id="ARBA00011073"/>
    </source>
</evidence>
<dbReference type="Gene3D" id="3.40.50.200">
    <property type="entry name" value="Peptidase S8/S53 domain"/>
    <property type="match status" value="2"/>
</dbReference>
<dbReference type="SUPFAM" id="SSF52743">
    <property type="entry name" value="Subtilisin-like"/>
    <property type="match status" value="1"/>
</dbReference>